<name>A0A5J4QI80_9ZZZZ</name>
<sequence length="62" mass="6940">MHYLMAGWYELMGQIRQLSGMANNVNQIARKANAAGYGEAYLNCIDTMKGLDNIIKRIEDGC</sequence>
<dbReference type="EMBL" id="SNRY01003433">
    <property type="protein sequence ID" value="KAA6320999.1"/>
    <property type="molecule type" value="Genomic_DNA"/>
</dbReference>
<proteinExistence type="predicted"/>
<gene>
    <name evidence="2" type="ORF">EZS27_029300</name>
</gene>
<dbReference type="Pfam" id="PF05713">
    <property type="entry name" value="MobC"/>
    <property type="match status" value="1"/>
</dbReference>
<evidence type="ECO:0000313" key="2">
    <source>
        <dbReference type="EMBL" id="KAA6320999.1"/>
    </source>
</evidence>
<organism evidence="2">
    <name type="scientific">termite gut metagenome</name>
    <dbReference type="NCBI Taxonomy" id="433724"/>
    <lineage>
        <taxon>unclassified sequences</taxon>
        <taxon>metagenomes</taxon>
        <taxon>organismal metagenomes</taxon>
    </lineage>
</organism>
<accession>A0A5J4QI80</accession>
<reference evidence="2" key="1">
    <citation type="submission" date="2019-03" db="EMBL/GenBank/DDBJ databases">
        <title>Single cell metagenomics reveals metabolic interactions within the superorganism composed of flagellate Streblomastix strix and complex community of Bacteroidetes bacteria on its surface.</title>
        <authorList>
            <person name="Treitli S.C."/>
            <person name="Kolisko M."/>
            <person name="Husnik F."/>
            <person name="Keeling P."/>
            <person name="Hampl V."/>
        </authorList>
    </citation>
    <scope>NUCLEOTIDE SEQUENCE</scope>
    <source>
        <strain evidence="2">STM</strain>
    </source>
</reference>
<protein>
    <recommendedName>
        <fullName evidence="1">Bacterial mobilisation domain-containing protein</fullName>
    </recommendedName>
</protein>
<feature type="domain" description="Bacterial mobilisation" evidence="1">
    <location>
        <begin position="15"/>
        <end position="59"/>
    </location>
</feature>
<comment type="caution">
    <text evidence="2">The sequence shown here is derived from an EMBL/GenBank/DDBJ whole genome shotgun (WGS) entry which is preliminary data.</text>
</comment>
<dbReference type="InterPro" id="IPR008687">
    <property type="entry name" value="MobC"/>
</dbReference>
<evidence type="ECO:0000259" key="1">
    <source>
        <dbReference type="Pfam" id="PF05713"/>
    </source>
</evidence>
<dbReference type="AlphaFoldDB" id="A0A5J4QI80"/>